<keyword evidence="4" id="KW-0067">ATP-binding</keyword>
<reference evidence="9" key="1">
    <citation type="journal article" date="2010" name="Genome Biol.">
        <title>Genome sequence of the necrotrophic plant pathogen Pythium ultimum reveals original pathogenicity mechanisms and effector repertoire.</title>
        <authorList>
            <person name="Levesque C.A."/>
            <person name="Brouwer H."/>
            <person name="Cano L."/>
            <person name="Hamilton J.P."/>
            <person name="Holt C."/>
            <person name="Huitema E."/>
            <person name="Raffaele S."/>
            <person name="Robideau G.P."/>
            <person name="Thines M."/>
            <person name="Win J."/>
            <person name="Zerillo M.M."/>
            <person name="Beakes G.W."/>
            <person name="Boore J.L."/>
            <person name="Busam D."/>
            <person name="Dumas B."/>
            <person name="Ferriera S."/>
            <person name="Fuerstenberg S.I."/>
            <person name="Gachon C.M."/>
            <person name="Gaulin E."/>
            <person name="Govers F."/>
            <person name="Grenville-Briggs L."/>
            <person name="Horner N."/>
            <person name="Hostetler J."/>
            <person name="Jiang R.H."/>
            <person name="Johnson J."/>
            <person name="Krajaejun T."/>
            <person name="Lin H."/>
            <person name="Meijer H.J."/>
            <person name="Moore B."/>
            <person name="Morris P."/>
            <person name="Phuntmart V."/>
            <person name="Puiu D."/>
            <person name="Shetty J."/>
            <person name="Stajich J.E."/>
            <person name="Tripathy S."/>
            <person name="Wawra S."/>
            <person name="van West P."/>
            <person name="Whitty B.R."/>
            <person name="Coutinho P.M."/>
            <person name="Henrissat B."/>
            <person name="Martin F."/>
            <person name="Thomas P.D."/>
            <person name="Tyler B.M."/>
            <person name="De Vries R.P."/>
            <person name="Kamoun S."/>
            <person name="Yandell M."/>
            <person name="Tisserat N."/>
            <person name="Buell C.R."/>
        </authorList>
    </citation>
    <scope>NUCLEOTIDE SEQUENCE</scope>
    <source>
        <strain evidence="9">DAOM:BR144</strain>
    </source>
</reference>
<feature type="compositionally biased region" description="Polar residues" evidence="5">
    <location>
        <begin position="825"/>
        <end position="835"/>
    </location>
</feature>
<dbReference type="Pfam" id="PF13086">
    <property type="entry name" value="AAA_11"/>
    <property type="match status" value="2"/>
</dbReference>
<feature type="compositionally biased region" description="Polar residues" evidence="5">
    <location>
        <begin position="926"/>
        <end position="942"/>
    </location>
</feature>
<dbReference type="CDD" id="cd18808">
    <property type="entry name" value="SF1_C_Upf1"/>
    <property type="match status" value="1"/>
</dbReference>
<feature type="compositionally biased region" description="Low complexity" evidence="5">
    <location>
        <begin position="696"/>
        <end position="708"/>
    </location>
</feature>
<dbReference type="STRING" id="431595.K3X2C7"/>
<feature type="compositionally biased region" description="Polar residues" evidence="5">
    <location>
        <begin position="390"/>
        <end position="401"/>
    </location>
</feature>
<feature type="compositionally biased region" description="Acidic residues" evidence="5">
    <location>
        <begin position="802"/>
        <end position="814"/>
    </location>
</feature>
<feature type="compositionally biased region" description="Low complexity" evidence="5">
    <location>
        <begin position="1011"/>
        <end position="1021"/>
    </location>
</feature>
<reference evidence="8" key="3">
    <citation type="submission" date="2015-02" db="UniProtKB">
        <authorList>
            <consortium name="EnsemblProtists"/>
        </authorList>
    </citation>
    <scope>IDENTIFICATION</scope>
    <source>
        <strain evidence="8">DAOM BR144</strain>
    </source>
</reference>
<feature type="region of interest" description="Disordered" evidence="5">
    <location>
        <begin position="390"/>
        <end position="410"/>
    </location>
</feature>
<organism evidence="8 9">
    <name type="scientific">Globisporangium ultimum (strain ATCC 200006 / CBS 805.95 / DAOM BR144)</name>
    <name type="common">Pythium ultimum</name>
    <dbReference type="NCBI Taxonomy" id="431595"/>
    <lineage>
        <taxon>Eukaryota</taxon>
        <taxon>Sar</taxon>
        <taxon>Stramenopiles</taxon>
        <taxon>Oomycota</taxon>
        <taxon>Peronosporomycetes</taxon>
        <taxon>Pythiales</taxon>
        <taxon>Pythiaceae</taxon>
        <taxon>Globisporangium</taxon>
    </lineage>
</organism>
<evidence type="ECO:0000256" key="5">
    <source>
        <dbReference type="SAM" id="MobiDB-lite"/>
    </source>
</evidence>
<dbReference type="InterPro" id="IPR027417">
    <property type="entry name" value="P-loop_NTPase"/>
</dbReference>
<feature type="compositionally biased region" description="Basic and acidic residues" evidence="5">
    <location>
        <begin position="1023"/>
        <end position="1033"/>
    </location>
</feature>
<feature type="domain" description="DNA2/NAM7 helicase-like C-terminal" evidence="7">
    <location>
        <begin position="1169"/>
        <end position="1365"/>
    </location>
</feature>
<evidence type="ECO:0008006" key="10">
    <source>
        <dbReference type="Google" id="ProtNLM"/>
    </source>
</evidence>
<dbReference type="InParanoid" id="K3X2C7"/>
<dbReference type="SUPFAM" id="SSF52540">
    <property type="entry name" value="P-loop containing nucleoside triphosphate hydrolases"/>
    <property type="match status" value="1"/>
</dbReference>
<name>K3X2C7_GLOUD</name>
<evidence type="ECO:0000259" key="7">
    <source>
        <dbReference type="Pfam" id="PF13087"/>
    </source>
</evidence>
<dbReference type="HOGENOM" id="CLU_004677_0_0_1"/>
<dbReference type="EnsemblProtists" id="PYU1_T011376">
    <property type="protein sequence ID" value="PYU1_T011376"/>
    <property type="gene ID" value="PYU1_G011351"/>
</dbReference>
<dbReference type="InterPro" id="IPR041677">
    <property type="entry name" value="DNA2/NAM7_AAA_11"/>
</dbReference>
<evidence type="ECO:0000259" key="6">
    <source>
        <dbReference type="Pfam" id="PF13086"/>
    </source>
</evidence>
<keyword evidence="9" id="KW-1185">Reference proteome</keyword>
<dbReference type="PANTHER" id="PTHR10887">
    <property type="entry name" value="DNA2/NAM7 HELICASE FAMILY"/>
    <property type="match status" value="1"/>
</dbReference>
<evidence type="ECO:0000313" key="8">
    <source>
        <dbReference type="EnsemblProtists" id="PYU1_T011376"/>
    </source>
</evidence>
<dbReference type="GO" id="GO:0005524">
    <property type="term" value="F:ATP binding"/>
    <property type="evidence" value="ECO:0007669"/>
    <property type="project" value="UniProtKB-KW"/>
</dbReference>
<dbReference type="InterPro" id="IPR041679">
    <property type="entry name" value="DNA2/NAM7-like_C"/>
</dbReference>
<feature type="domain" description="DNA2/NAM7 helicase helicase" evidence="6">
    <location>
        <begin position="1038"/>
        <end position="1162"/>
    </location>
</feature>
<evidence type="ECO:0000256" key="3">
    <source>
        <dbReference type="ARBA" id="ARBA00022806"/>
    </source>
</evidence>
<dbReference type="InterPro" id="IPR047187">
    <property type="entry name" value="SF1_C_Upf1"/>
</dbReference>
<dbReference type="GO" id="GO:0004386">
    <property type="term" value="F:helicase activity"/>
    <property type="evidence" value="ECO:0007669"/>
    <property type="project" value="UniProtKB-KW"/>
</dbReference>
<feature type="compositionally biased region" description="Pro residues" evidence="5">
    <location>
        <begin position="761"/>
        <end position="779"/>
    </location>
</feature>
<reference evidence="9" key="2">
    <citation type="submission" date="2010-04" db="EMBL/GenBank/DDBJ databases">
        <authorList>
            <person name="Buell R."/>
            <person name="Hamilton J."/>
            <person name="Hostetler J."/>
        </authorList>
    </citation>
    <scope>NUCLEOTIDE SEQUENCE [LARGE SCALE GENOMIC DNA]</scope>
    <source>
        <strain evidence="9">DAOM:BR144</strain>
    </source>
</reference>
<dbReference type="EMBL" id="GL376562">
    <property type="status" value="NOT_ANNOTATED_CDS"/>
    <property type="molecule type" value="Genomic_DNA"/>
</dbReference>
<feature type="compositionally biased region" description="Low complexity" evidence="5">
    <location>
        <begin position="735"/>
        <end position="760"/>
    </location>
</feature>
<evidence type="ECO:0000313" key="9">
    <source>
        <dbReference type="Proteomes" id="UP000019132"/>
    </source>
</evidence>
<dbReference type="PANTHER" id="PTHR10887:SF495">
    <property type="entry name" value="HELICASE SENATAXIN ISOFORM X1-RELATED"/>
    <property type="match status" value="1"/>
</dbReference>
<dbReference type="CDD" id="cd18042">
    <property type="entry name" value="DEXXQc_SETX"/>
    <property type="match status" value="1"/>
</dbReference>
<feature type="compositionally biased region" description="Acidic residues" evidence="5">
    <location>
        <begin position="37"/>
        <end position="83"/>
    </location>
</feature>
<keyword evidence="3" id="KW-0347">Helicase</keyword>
<dbReference type="VEuPathDB" id="FungiDB:PYU1_G011351"/>
<evidence type="ECO:0000256" key="4">
    <source>
        <dbReference type="ARBA" id="ARBA00022840"/>
    </source>
</evidence>
<keyword evidence="1" id="KW-0547">Nucleotide-binding</keyword>
<feature type="domain" description="DNA2/NAM7 helicase helicase" evidence="6">
    <location>
        <begin position="502"/>
        <end position="702"/>
    </location>
</feature>
<dbReference type="Pfam" id="PF13087">
    <property type="entry name" value="AAA_12"/>
    <property type="match status" value="1"/>
</dbReference>
<protein>
    <recommendedName>
        <fullName evidence="10">Helicase ATP-binding domain-containing protein</fullName>
    </recommendedName>
</protein>
<feature type="compositionally biased region" description="Basic and acidic residues" evidence="5">
    <location>
        <begin position="178"/>
        <end position="204"/>
    </location>
</feature>
<dbReference type="GO" id="GO:0005694">
    <property type="term" value="C:chromosome"/>
    <property type="evidence" value="ECO:0007669"/>
    <property type="project" value="UniProtKB-ARBA"/>
</dbReference>
<feature type="compositionally biased region" description="Basic residues" evidence="5">
    <location>
        <begin position="88"/>
        <end position="100"/>
    </location>
</feature>
<dbReference type="eggNOG" id="KOG1801">
    <property type="taxonomic scope" value="Eukaryota"/>
</dbReference>
<proteinExistence type="predicted"/>
<dbReference type="FunFam" id="3.40.50.300:FF:000326">
    <property type="entry name" value="P-loop containing nucleoside triphosphate hydrolase"/>
    <property type="match status" value="1"/>
</dbReference>
<feature type="region of interest" description="Disordered" evidence="5">
    <location>
        <begin position="684"/>
        <end position="1033"/>
    </location>
</feature>
<dbReference type="Proteomes" id="UP000019132">
    <property type="component" value="Unassembled WGS sequence"/>
</dbReference>
<keyword evidence="2" id="KW-0378">Hydrolase</keyword>
<feature type="region of interest" description="Disordered" evidence="5">
    <location>
        <begin position="1"/>
        <end position="232"/>
    </location>
</feature>
<feature type="compositionally biased region" description="Polar residues" evidence="5">
    <location>
        <begin position="123"/>
        <end position="133"/>
    </location>
</feature>
<feature type="compositionally biased region" description="Pro residues" evidence="5">
    <location>
        <begin position="709"/>
        <end position="734"/>
    </location>
</feature>
<dbReference type="InterPro" id="IPR045055">
    <property type="entry name" value="DNA2/NAM7-like"/>
</dbReference>
<dbReference type="Gene3D" id="3.40.50.300">
    <property type="entry name" value="P-loop containing nucleotide triphosphate hydrolases"/>
    <property type="match status" value="3"/>
</dbReference>
<dbReference type="GO" id="GO:0016787">
    <property type="term" value="F:hydrolase activity"/>
    <property type="evidence" value="ECO:0007669"/>
    <property type="project" value="UniProtKB-KW"/>
</dbReference>
<evidence type="ECO:0000256" key="1">
    <source>
        <dbReference type="ARBA" id="ARBA00022741"/>
    </source>
</evidence>
<accession>K3X2C7</accession>
<sequence>MRRRSSRIVAASSEKKAKRMAPLIAAQSKRFRKEADAASDDEEEAQWYPGADDDDDNYEEGEEDEEEEDDDDDDDEDFSEPEEDEKKRRPKAKAPPKKRKMIEISDSESSGQDEPVTIRAPKASSSANPTQASKIREILNRKNGGANAKAPKSILKKSSKFVDLVSPDKPAAPTKRPKIADDHEAIDLTVKSDDSKDDASESHRRPTKQRAQRHAPGPDQQPASILSSGTVLPSSTKDNTLDHFFDEILEWNFYEALMKESKKEYSYSEANDGSEEGEVEKVEIAKVPSQFRSYDHYFSVWKPLALEEVQAQTLNNVSTDTPGPISITATGFGTTFLSKTCKIRVEVKKQAGPRMHHNAMRDQLDSVFVNDLVLITPSRRYFQNFLATSKGSGRSAASSDTGAEDAKLPPQGMLGIVTTQKASREGLTMIVLGSQWRSMDQAEELFLYKLNNLVTSVREFRALCDCREYELMPLLLSGQHQKGSMRLDSLGIEYVRWLNNAFNDSQLEAITAAATSEGFTLIKGPPGTGKTTTLKGLLNSLHLREYSRYYNAVLDVARRPDHETSKAWAAIGNEKPHILVTAPSNAAVDNIVGKVIEEGFCDGEGRRYFPKIVRVGRGLSANARRVGLDEMIDQICSQHPDVVENKIRDLKMLLYTVERDSVVLRDHLRQLVAWIDSDPEGALAAQVQEQKEQEQQRQQQQQPTLQQLPTPPLPGSPPPVSPPPPHSDMPPLSPGSPTYPSGSPTGVLNWSAPSSPTLYPSSPPAPPSPPVLSMPPPTFASPMSCPDAYGQETNGSSALNDEGMEQEEEEEDEAFPVSFSEKSPEFQSSSGFNTEETNKAFNAFFNDANSDDEDEPLPKKEEQPPPPPPSNSNDVDMEETEEDEPLPNQKTNDVKKEDTPEADGSLATRSPEACAEDLKGIVLSEVPSSQSAKITDSTTVTGNGEIDAPITRPLSPPPQPSLPPPPSPPVSPPPPPPLESPPPLPPPATTQAVSLSSEPEVPPPPAKDASEAPSTSSASEPKQPVKETEEKKDFGPIDYTKYHRYRVLAQQINGCLEKLSETKLELQRYEFARRAANEKGKLSQAMRQSLEVSFLDTAHIVFTTLSSAGVAALDASSRYDVLVVDEAAQAVELSTIIPMKFGSRQCVLVGDPQQLSATVFSRTSGQSLYERSLFERIETCGHPVHMLRTQYRSHPMISDFPRNYFYDGKLQDGENVKKEGYDKPYHHLGAAFMPLTFWNLLSSRESSSRSVSRSNVGEAELSVNLYLTLKNSCPPDAIAGKVGMITPYSQQMEELRNRFRRALGDRYDQEVEINTVDGFQGREKDIIILSTVRADPKGGVGFLNDIRRMNVALTRAKFACYVIGSEPTLRSSKPWAALLDHSYKKHCIVHVDNPKCNLLTLQPGGPVLWLAPHRRSATWLDLDFCQEDQEEEDGHLQTSMAHRIYLFHNSQ</sequence>
<feature type="compositionally biased region" description="Pro residues" evidence="5">
    <location>
        <begin position="954"/>
        <end position="988"/>
    </location>
</feature>
<evidence type="ECO:0000256" key="2">
    <source>
        <dbReference type="ARBA" id="ARBA00022801"/>
    </source>
</evidence>
<feature type="compositionally biased region" description="Acidic residues" evidence="5">
    <location>
        <begin position="875"/>
        <end position="885"/>
    </location>
</feature>
<feature type="compositionally biased region" description="Polar residues" evidence="5">
    <location>
        <begin position="221"/>
        <end position="232"/>
    </location>
</feature>